<dbReference type="SUPFAM" id="SSF101874">
    <property type="entry name" value="YceI-like"/>
    <property type="match status" value="1"/>
</dbReference>
<evidence type="ECO:0000256" key="1">
    <source>
        <dbReference type="SAM" id="SignalP"/>
    </source>
</evidence>
<dbReference type="PANTHER" id="PTHR34406:SF1">
    <property type="entry name" value="PROTEIN YCEI"/>
    <property type="match status" value="1"/>
</dbReference>
<feature type="domain" description="Lipid/polyisoprenoid-binding YceI-like" evidence="2">
    <location>
        <begin position="47"/>
        <end position="177"/>
    </location>
</feature>
<sequence length="189" mass="20867">MKYVLFLALSLLLLPRSRAQGKYATRAGLISFFAGTPLEDIDARNAQVAAVLDLSSGQLAFTVPMKAFQFRRTLMQEHFNENYVESEKYPRATFTGKVLNFQPALVQQTGPQPVQVEGELTIHGVKRRVQVPGTLELKNNQLLVRSKFIVAPADYNIEIPALVRDNIAKTIAVTVALTCDPAALTQPAK</sequence>
<dbReference type="InterPro" id="IPR007372">
    <property type="entry name" value="Lipid/polyisoprenoid-bd_YceI"/>
</dbReference>
<name>A0ABP7S2J2_9BACT</name>
<evidence type="ECO:0000313" key="4">
    <source>
        <dbReference type="Proteomes" id="UP001500567"/>
    </source>
</evidence>
<gene>
    <name evidence="3" type="ORF">GCM10022408_16910</name>
</gene>
<accession>A0ABP7S2J2</accession>
<comment type="caution">
    <text evidence="3">The sequence shown here is derived from an EMBL/GenBank/DDBJ whole genome shotgun (WGS) entry which is preliminary data.</text>
</comment>
<dbReference type="PANTHER" id="PTHR34406">
    <property type="entry name" value="PROTEIN YCEI"/>
    <property type="match status" value="1"/>
</dbReference>
<keyword evidence="1" id="KW-0732">Signal</keyword>
<proteinExistence type="predicted"/>
<dbReference type="InterPro" id="IPR036761">
    <property type="entry name" value="TTHA0802/YceI-like_sf"/>
</dbReference>
<evidence type="ECO:0000313" key="3">
    <source>
        <dbReference type="EMBL" id="GAA4005771.1"/>
    </source>
</evidence>
<dbReference type="Pfam" id="PF04264">
    <property type="entry name" value="YceI"/>
    <property type="match status" value="1"/>
</dbReference>
<reference evidence="4" key="1">
    <citation type="journal article" date="2019" name="Int. J. Syst. Evol. Microbiol.">
        <title>The Global Catalogue of Microorganisms (GCM) 10K type strain sequencing project: providing services to taxonomists for standard genome sequencing and annotation.</title>
        <authorList>
            <consortium name="The Broad Institute Genomics Platform"/>
            <consortium name="The Broad Institute Genome Sequencing Center for Infectious Disease"/>
            <person name="Wu L."/>
            <person name="Ma J."/>
        </authorList>
    </citation>
    <scope>NUCLEOTIDE SEQUENCE [LARGE SCALE GENOMIC DNA]</scope>
    <source>
        <strain evidence="4">JCM 17224</strain>
    </source>
</reference>
<evidence type="ECO:0000259" key="2">
    <source>
        <dbReference type="Pfam" id="PF04264"/>
    </source>
</evidence>
<dbReference type="EMBL" id="BAABDJ010000014">
    <property type="protein sequence ID" value="GAA4005771.1"/>
    <property type="molecule type" value="Genomic_DNA"/>
</dbReference>
<dbReference type="Proteomes" id="UP001500567">
    <property type="component" value="Unassembled WGS sequence"/>
</dbReference>
<feature type="signal peptide" evidence="1">
    <location>
        <begin position="1"/>
        <end position="19"/>
    </location>
</feature>
<dbReference type="RefSeq" id="WP_345072335.1">
    <property type="nucleotide sequence ID" value="NZ_BAABDJ010000014.1"/>
</dbReference>
<feature type="chain" id="PRO_5045552080" description="Lipid/polyisoprenoid-binding YceI-like domain-containing protein" evidence="1">
    <location>
        <begin position="20"/>
        <end position="189"/>
    </location>
</feature>
<dbReference type="Gene3D" id="2.40.128.110">
    <property type="entry name" value="Lipid/polyisoprenoid-binding, YceI-like"/>
    <property type="match status" value="1"/>
</dbReference>
<organism evidence="3 4">
    <name type="scientific">Hymenobacter fastidiosus</name>
    <dbReference type="NCBI Taxonomy" id="486264"/>
    <lineage>
        <taxon>Bacteria</taxon>
        <taxon>Pseudomonadati</taxon>
        <taxon>Bacteroidota</taxon>
        <taxon>Cytophagia</taxon>
        <taxon>Cytophagales</taxon>
        <taxon>Hymenobacteraceae</taxon>
        <taxon>Hymenobacter</taxon>
    </lineage>
</organism>
<keyword evidence="4" id="KW-1185">Reference proteome</keyword>
<protein>
    <recommendedName>
        <fullName evidence="2">Lipid/polyisoprenoid-binding YceI-like domain-containing protein</fullName>
    </recommendedName>
</protein>